<accession>A0A511MCF3</accession>
<sequence length="81" mass="8792">MSAMTDAEKTYLAISNKFHDHVLGSSRGGAADLKARGIAAWNALGYSPETCEQELQKFAEHLRAIAALTDELIIAARNCEQ</sequence>
<organism evidence="1 2">
    <name type="scientific">Nocardia ninae NBRC 108245</name>
    <dbReference type="NCBI Taxonomy" id="1210091"/>
    <lineage>
        <taxon>Bacteria</taxon>
        <taxon>Bacillati</taxon>
        <taxon>Actinomycetota</taxon>
        <taxon>Actinomycetes</taxon>
        <taxon>Mycobacteriales</taxon>
        <taxon>Nocardiaceae</taxon>
        <taxon>Nocardia</taxon>
    </lineage>
</organism>
<protein>
    <submittedName>
        <fullName evidence="1">Uncharacterized protein</fullName>
    </submittedName>
</protein>
<gene>
    <name evidence="1" type="ORF">NN4_26800</name>
</gene>
<dbReference type="EMBL" id="BJXA01000014">
    <property type="protein sequence ID" value="GEM38161.1"/>
    <property type="molecule type" value="Genomic_DNA"/>
</dbReference>
<keyword evidence="2" id="KW-1185">Reference proteome</keyword>
<proteinExistence type="predicted"/>
<reference evidence="1 2" key="1">
    <citation type="submission" date="2019-07" db="EMBL/GenBank/DDBJ databases">
        <title>Whole genome shotgun sequence of Nocardia ninae NBRC 108245.</title>
        <authorList>
            <person name="Hosoyama A."/>
            <person name="Uohara A."/>
            <person name="Ohji S."/>
            <person name="Ichikawa N."/>
        </authorList>
    </citation>
    <scope>NUCLEOTIDE SEQUENCE [LARGE SCALE GENOMIC DNA]</scope>
    <source>
        <strain evidence="1 2">NBRC 108245</strain>
    </source>
</reference>
<dbReference type="Proteomes" id="UP000321424">
    <property type="component" value="Unassembled WGS sequence"/>
</dbReference>
<name>A0A511MCF3_9NOCA</name>
<dbReference type="RefSeq" id="WP_147130209.1">
    <property type="nucleotide sequence ID" value="NZ_BJXA01000014.1"/>
</dbReference>
<evidence type="ECO:0000313" key="1">
    <source>
        <dbReference type="EMBL" id="GEM38161.1"/>
    </source>
</evidence>
<evidence type="ECO:0000313" key="2">
    <source>
        <dbReference type="Proteomes" id="UP000321424"/>
    </source>
</evidence>
<comment type="caution">
    <text evidence="1">The sequence shown here is derived from an EMBL/GenBank/DDBJ whole genome shotgun (WGS) entry which is preliminary data.</text>
</comment>
<dbReference type="AlphaFoldDB" id="A0A511MCF3"/>